<dbReference type="Pfam" id="PF00535">
    <property type="entry name" value="Glycos_transf_2"/>
    <property type="match status" value="1"/>
</dbReference>
<dbReference type="InterPro" id="IPR050834">
    <property type="entry name" value="Glycosyltransf_2"/>
</dbReference>
<dbReference type="AlphaFoldDB" id="A0A0F0CSS5"/>
<dbReference type="Gene3D" id="3.90.550.10">
    <property type="entry name" value="Spore Coat Polysaccharide Biosynthesis Protein SpsA, Chain A"/>
    <property type="match status" value="1"/>
</dbReference>
<dbReference type="EMBL" id="JYNY01000222">
    <property type="protein sequence ID" value="KJJ85079.1"/>
    <property type="molecule type" value="Genomic_DNA"/>
</dbReference>
<dbReference type="InterPro" id="IPR029044">
    <property type="entry name" value="Nucleotide-diphossugar_trans"/>
</dbReference>
<dbReference type="InterPro" id="IPR001173">
    <property type="entry name" value="Glyco_trans_2-like"/>
</dbReference>
<evidence type="ECO:0000259" key="1">
    <source>
        <dbReference type="Pfam" id="PF00535"/>
    </source>
</evidence>
<dbReference type="PANTHER" id="PTHR43685">
    <property type="entry name" value="GLYCOSYLTRANSFERASE"/>
    <property type="match status" value="1"/>
</dbReference>
<dbReference type="GO" id="GO:0016740">
    <property type="term" value="F:transferase activity"/>
    <property type="evidence" value="ECO:0007669"/>
    <property type="project" value="UniProtKB-KW"/>
</dbReference>
<reference evidence="2 3" key="1">
    <citation type="submission" date="2015-02" db="EMBL/GenBank/DDBJ databases">
        <title>Single-cell genomics of uncultivated deep-branching MTB reveals a conserved set of magnetosome genes.</title>
        <authorList>
            <person name="Kolinko S."/>
            <person name="Richter M."/>
            <person name="Glockner F.O."/>
            <person name="Brachmann A."/>
            <person name="Schuler D."/>
        </authorList>
    </citation>
    <scope>NUCLEOTIDE SEQUENCE [LARGE SCALE GENOMIC DNA]</scope>
    <source>
        <strain evidence="2">SKK-01</strain>
    </source>
</reference>
<evidence type="ECO:0000313" key="2">
    <source>
        <dbReference type="EMBL" id="KJJ85079.1"/>
    </source>
</evidence>
<organism evidence="2 3">
    <name type="scientific">Candidatus Omnitrophus magneticus</name>
    <dbReference type="NCBI Taxonomy" id="1609969"/>
    <lineage>
        <taxon>Bacteria</taxon>
        <taxon>Pseudomonadati</taxon>
        <taxon>Candidatus Omnitrophota</taxon>
        <taxon>Candidatus Omnitrophus</taxon>
    </lineage>
</organism>
<protein>
    <submittedName>
        <fullName evidence="2">Family 2 glycosyl transferase</fullName>
    </submittedName>
</protein>
<accession>A0A0F0CSS5</accession>
<gene>
    <name evidence="2" type="ORF">OMAG_001043</name>
</gene>
<feature type="domain" description="Glycosyltransferase 2-like" evidence="1">
    <location>
        <begin position="7"/>
        <end position="113"/>
    </location>
</feature>
<dbReference type="PATRIC" id="fig|1609969.3.peg.1123"/>
<keyword evidence="3" id="KW-1185">Reference proteome</keyword>
<comment type="caution">
    <text evidence="2">The sequence shown here is derived from an EMBL/GenBank/DDBJ whole genome shotgun (WGS) entry which is preliminary data.</text>
</comment>
<dbReference type="PANTHER" id="PTHR43685:SF2">
    <property type="entry name" value="GLYCOSYLTRANSFERASE 2-LIKE DOMAIN-CONTAINING PROTEIN"/>
    <property type="match status" value="1"/>
</dbReference>
<sequence>MNKPSFSVIIPTYNRKNFIEKCVNSVISQSYDDFEIIIIDDNSTDGTNDLIKNIKDTRLQYLYNDKNMGVSKSRNLGIRLAKKEFIAFLDSDDWWDPKKLETTVKFINQFPDIKIFHTEEIWFKNGRVLPQKKKHKKPDGFVYPNALELCCISISTAVIHNSIFHTIGNFDETLPACEDYDFWLRLTNKFNIKLIPCALTFKDGGRCDQLSHNIWGLDRFRIKALEKMLLQNSLTPKSYKLTLEELEKKCAVFSNGAHKRDKIEESILYKNLPKKYIPPQKIA</sequence>
<dbReference type="Proteomes" id="UP000033428">
    <property type="component" value="Unassembled WGS sequence"/>
</dbReference>
<proteinExistence type="predicted"/>
<name>A0A0F0CSS5_9BACT</name>
<evidence type="ECO:0000313" key="3">
    <source>
        <dbReference type="Proteomes" id="UP000033428"/>
    </source>
</evidence>
<keyword evidence="2" id="KW-0808">Transferase</keyword>
<dbReference type="SUPFAM" id="SSF53448">
    <property type="entry name" value="Nucleotide-diphospho-sugar transferases"/>
    <property type="match status" value="1"/>
</dbReference>